<feature type="compositionally biased region" description="Basic and acidic residues" evidence="1">
    <location>
        <begin position="515"/>
        <end position="531"/>
    </location>
</feature>
<evidence type="ECO:0000313" key="3">
    <source>
        <dbReference type="EMBL" id="RSL87371.1"/>
    </source>
</evidence>
<dbReference type="Proteomes" id="UP000288429">
    <property type="component" value="Unassembled WGS sequence"/>
</dbReference>
<sequence length="815" mass="92648">MKNEHVVHFREWVLENQGSGMNGENQTCHYVPSSRLKAYWAPDNIRKVLDSCDLQESAAQIAEKFVRVFSTLVYVGQPENITLFLRKDRDDLQLPISPLPREWPPCLGDFHDEQWMFCPLEFSKHLIYKRELHRQQILPVTYLESLRDNAWGGDGPSIHKVEIHSECNTMTEKDTPVVFKIFKGQEMGDLYRAEADVYSRLSDHPKAHKNIAMYYGSFSFERTETRIIILEYAEMGSLLKFFENTGLPVTADDFKTFWRALLKLLTGLYGFHNLGRPPLGGGSLNGFIAAIHQDIQPANILVFPHPEKSSNQKQKESRFNVRFKLADFGLAEVRRVLRPDGRFKIENEGNRMYSAPECYVNYAIESEVRPEVTTSVDVWALGAVYSDALVWSIAGEPGREAYRVKRKEAIAELNRFKAAGFEACFHNGEDKLDAVSEFHQETLQNKRESDPISRLMSDFILNDMLRVADSRLIPQTLKSRADEMMNNLERRPTVGTSTSSYTQPISDPDPIMSRVGEDPPVRKPDDTDRPKTPQKPPPALKERAVALATAPETGSGLAPVDQMYQMLGKKKSKTYSIGRARDMFQGKHFEGSIVLPGMQSARSQIKARGGRDQIILIDNFKSMKPHMEQVARTARVIGYFTKVADNDGMDLFFTSDSTRAHKVSTSTAVEFTIRRTGFCAGKCNMANCLSNILMAVFKDDKAQIKPTSIYVYTDAKWEEDNDVESVIRDSISRLVKADQRPTTLMFQFIQFGNDPKGTAHLQYLDDNCKEKHKLGEYDIVDTKRWDDEVESIVIGSISRENDNKKPSTPRDPITT</sequence>
<dbReference type="GO" id="GO:0004674">
    <property type="term" value="F:protein serine/threonine kinase activity"/>
    <property type="evidence" value="ECO:0007669"/>
    <property type="project" value="TreeGrafter"/>
</dbReference>
<keyword evidence="4" id="KW-1185">Reference proteome</keyword>
<dbReference type="EMBL" id="NIZV01000503">
    <property type="protein sequence ID" value="RSL87371.1"/>
    <property type="molecule type" value="Genomic_DNA"/>
</dbReference>
<dbReference type="GO" id="GO:0005524">
    <property type="term" value="F:ATP binding"/>
    <property type="evidence" value="ECO:0007669"/>
    <property type="project" value="InterPro"/>
</dbReference>
<dbReference type="Pfam" id="PF00069">
    <property type="entry name" value="Pkinase"/>
    <property type="match status" value="1"/>
</dbReference>
<feature type="region of interest" description="Disordered" evidence="1">
    <location>
        <begin position="485"/>
        <end position="541"/>
    </location>
</feature>
<feature type="compositionally biased region" description="Polar residues" evidence="1">
    <location>
        <begin position="494"/>
        <end position="505"/>
    </location>
</feature>
<gene>
    <name evidence="3" type="ORF">CDV31_016258</name>
</gene>
<accession>A0A428SC77</accession>
<protein>
    <recommendedName>
        <fullName evidence="2">Protein kinase domain-containing protein</fullName>
    </recommendedName>
</protein>
<dbReference type="InterPro" id="IPR000719">
    <property type="entry name" value="Prot_kinase_dom"/>
</dbReference>
<dbReference type="Gene3D" id="1.10.510.10">
    <property type="entry name" value="Transferase(Phosphotransferase) domain 1"/>
    <property type="match status" value="1"/>
</dbReference>
<dbReference type="PANTHER" id="PTHR24359">
    <property type="entry name" value="SERINE/THREONINE-PROTEIN KINASE SBK1"/>
    <property type="match status" value="1"/>
</dbReference>
<feature type="domain" description="Protein kinase" evidence="2">
    <location>
        <begin position="143"/>
        <end position="472"/>
    </location>
</feature>
<comment type="caution">
    <text evidence="3">The sequence shown here is derived from an EMBL/GenBank/DDBJ whole genome shotgun (WGS) entry which is preliminary data.</text>
</comment>
<evidence type="ECO:0000313" key="4">
    <source>
        <dbReference type="Proteomes" id="UP000288429"/>
    </source>
</evidence>
<dbReference type="InterPro" id="IPR011009">
    <property type="entry name" value="Kinase-like_dom_sf"/>
</dbReference>
<evidence type="ECO:0000259" key="2">
    <source>
        <dbReference type="PROSITE" id="PS50011"/>
    </source>
</evidence>
<dbReference type="PANTHER" id="PTHR24359:SF1">
    <property type="entry name" value="INHIBITOR OF NUCLEAR FACTOR KAPPA-B KINASE EPSILON SUBUNIT HOMOLOG 1-RELATED"/>
    <property type="match status" value="1"/>
</dbReference>
<evidence type="ECO:0000256" key="1">
    <source>
        <dbReference type="SAM" id="MobiDB-lite"/>
    </source>
</evidence>
<reference evidence="3 4" key="1">
    <citation type="submission" date="2017-06" db="EMBL/GenBank/DDBJ databases">
        <title>Cmopartive genomic analysis of Ambrosia Fusariam Clade fungi.</title>
        <authorList>
            <person name="Stajich J.E."/>
            <person name="Carrillo J."/>
            <person name="Kijimoto T."/>
            <person name="Eskalen A."/>
            <person name="O'Donnell K."/>
            <person name="Kasson M."/>
        </authorList>
    </citation>
    <scope>NUCLEOTIDE SEQUENCE [LARGE SCALE GENOMIC DNA]</scope>
    <source>
        <strain evidence="3 4">NRRL 20438</strain>
    </source>
</reference>
<organism evidence="3 4">
    <name type="scientific">Fusarium ambrosium</name>
    <dbReference type="NCBI Taxonomy" id="131363"/>
    <lineage>
        <taxon>Eukaryota</taxon>
        <taxon>Fungi</taxon>
        <taxon>Dikarya</taxon>
        <taxon>Ascomycota</taxon>
        <taxon>Pezizomycotina</taxon>
        <taxon>Sordariomycetes</taxon>
        <taxon>Hypocreomycetidae</taxon>
        <taxon>Hypocreales</taxon>
        <taxon>Nectriaceae</taxon>
        <taxon>Fusarium</taxon>
        <taxon>Fusarium solani species complex</taxon>
    </lineage>
</organism>
<dbReference type="SUPFAM" id="SSF56112">
    <property type="entry name" value="Protein kinase-like (PK-like)"/>
    <property type="match status" value="1"/>
</dbReference>
<proteinExistence type="predicted"/>
<name>A0A428SC77_9HYPO</name>
<dbReference type="SMART" id="SM00220">
    <property type="entry name" value="S_TKc"/>
    <property type="match status" value="1"/>
</dbReference>
<dbReference type="PROSITE" id="PS50011">
    <property type="entry name" value="PROTEIN_KINASE_DOM"/>
    <property type="match status" value="1"/>
</dbReference>
<dbReference type="AlphaFoldDB" id="A0A428SC77"/>